<dbReference type="InterPro" id="IPR036388">
    <property type="entry name" value="WH-like_DNA-bd_sf"/>
</dbReference>
<dbReference type="Gene3D" id="1.10.10.10">
    <property type="entry name" value="Winged helix-like DNA-binding domain superfamily/Winged helix DNA-binding domain"/>
    <property type="match status" value="1"/>
</dbReference>
<dbReference type="InterPro" id="IPR000600">
    <property type="entry name" value="ROK"/>
</dbReference>
<dbReference type="Pfam" id="PF00480">
    <property type="entry name" value="ROK"/>
    <property type="match status" value="1"/>
</dbReference>
<dbReference type="PANTHER" id="PTHR18964">
    <property type="entry name" value="ROK (REPRESSOR, ORF, KINASE) FAMILY"/>
    <property type="match status" value="1"/>
</dbReference>
<evidence type="ECO:0000313" key="4">
    <source>
        <dbReference type="EMBL" id="SQI63371.1"/>
    </source>
</evidence>
<dbReference type="GO" id="GO:0004340">
    <property type="term" value="F:glucokinase activity"/>
    <property type="evidence" value="ECO:0007669"/>
    <property type="project" value="UniProtKB-EC"/>
</dbReference>
<name>A0A2X4WJU9_LEDLE</name>
<keyword evidence="3" id="KW-0859">Xylose metabolism</keyword>
<comment type="similarity">
    <text evidence="2">Belongs to the ROK (NagC/XylR) family.</text>
</comment>
<dbReference type="SUPFAM" id="SSF53067">
    <property type="entry name" value="Actin-like ATPase domain"/>
    <property type="match status" value="2"/>
</dbReference>
<dbReference type="CDD" id="cd24077">
    <property type="entry name" value="ASKHA_ATPase_ROK_SaXylR-like"/>
    <property type="match status" value="1"/>
</dbReference>
<dbReference type="KEGG" id="blen:NCTC4824_04064"/>
<comment type="function">
    <text evidence="1">Transcriptional repressor of xylose-utilizing enzymes.</text>
</comment>
<dbReference type="STRING" id="1348624.GCA_001591545_02874"/>
<dbReference type="AlphaFoldDB" id="A0A2X4WJU9"/>
<dbReference type="EC" id="2.7.1.2" evidence="4"/>
<dbReference type="InterPro" id="IPR036390">
    <property type="entry name" value="WH_DNA-bd_sf"/>
</dbReference>
<gene>
    <name evidence="4" type="primary">xylR_2</name>
    <name evidence="4" type="ORF">NCTC4824_04064</name>
</gene>
<dbReference type="PROSITE" id="PS01125">
    <property type="entry name" value="ROK"/>
    <property type="match status" value="1"/>
</dbReference>
<dbReference type="InterPro" id="IPR049874">
    <property type="entry name" value="ROK_cs"/>
</dbReference>
<dbReference type="EMBL" id="LS483476">
    <property type="protein sequence ID" value="SQI63371.1"/>
    <property type="molecule type" value="Genomic_DNA"/>
</dbReference>
<keyword evidence="4" id="KW-0808">Transferase</keyword>
<dbReference type="GO" id="GO:0042732">
    <property type="term" value="P:D-xylose metabolic process"/>
    <property type="evidence" value="ECO:0007669"/>
    <property type="project" value="UniProtKB-KW"/>
</dbReference>
<evidence type="ECO:0000256" key="2">
    <source>
        <dbReference type="ARBA" id="ARBA00006479"/>
    </source>
</evidence>
<evidence type="ECO:0000256" key="3">
    <source>
        <dbReference type="ARBA" id="ARBA00022629"/>
    </source>
</evidence>
<evidence type="ECO:0000256" key="1">
    <source>
        <dbReference type="ARBA" id="ARBA00002486"/>
    </source>
</evidence>
<organism evidence="4 5">
    <name type="scientific">Lederbergia lenta</name>
    <name type="common">Bacillus lentus</name>
    <dbReference type="NCBI Taxonomy" id="1467"/>
    <lineage>
        <taxon>Bacteria</taxon>
        <taxon>Bacillati</taxon>
        <taxon>Bacillota</taxon>
        <taxon>Bacilli</taxon>
        <taxon>Bacillales</taxon>
        <taxon>Bacillaceae</taxon>
        <taxon>Lederbergia</taxon>
    </lineage>
</organism>
<keyword evidence="5" id="KW-1185">Reference proteome</keyword>
<evidence type="ECO:0000313" key="5">
    <source>
        <dbReference type="Proteomes" id="UP000249134"/>
    </source>
</evidence>
<dbReference type="Gene3D" id="3.30.420.40">
    <property type="match status" value="2"/>
</dbReference>
<dbReference type="PANTHER" id="PTHR18964:SF149">
    <property type="entry name" value="BIFUNCTIONAL UDP-N-ACETYLGLUCOSAMINE 2-EPIMERASE_N-ACETYLMANNOSAMINE KINASE"/>
    <property type="match status" value="1"/>
</dbReference>
<proteinExistence type="inferred from homology"/>
<reference evidence="4 5" key="1">
    <citation type="submission" date="2018-06" db="EMBL/GenBank/DDBJ databases">
        <authorList>
            <consortium name="Pathogen Informatics"/>
            <person name="Doyle S."/>
        </authorList>
    </citation>
    <scope>NUCLEOTIDE SEQUENCE [LARGE SCALE GENOMIC DNA]</scope>
    <source>
        <strain evidence="4 5">NCTC4824</strain>
    </source>
</reference>
<dbReference type="RefSeq" id="WP_066143467.1">
    <property type="nucleotide sequence ID" value="NZ_CBCSGM010000004.1"/>
</dbReference>
<protein>
    <submittedName>
        <fullName evidence="4">Xylose repressor</fullName>
        <ecNumber evidence="4">2.7.1.2</ecNumber>
    </submittedName>
</protein>
<accession>A0A2X4WJU9</accession>
<dbReference type="Proteomes" id="UP000249134">
    <property type="component" value="Chromosome 1"/>
</dbReference>
<keyword evidence="3" id="KW-0119">Carbohydrate metabolism</keyword>
<dbReference type="SUPFAM" id="SSF46785">
    <property type="entry name" value="Winged helix' DNA-binding domain"/>
    <property type="match status" value="1"/>
</dbReference>
<sequence>MITGDAAFIKKLNRGLILSKIIEHNGISRANLSKVTGLNKATISVQVADLLDEELLIEGQQEHTNLGRRPIILTLNRKAGYALGIDLDKDQAIFTLSDLLGYPIQTVTIALRTTNYQKILDLLIEQINIFKTDYKESAYGIIGVVVGIHGIVSNDEMIYYIPQLQWREKNLKSDLERSSAVPVYIENNANLSAFAERVYRHNQSDSLLSITMQTGIGLGMMMNGELLKGYHGYAGEMGHMIVVPDGIACNCGNQGCWEQYASEVSYLKHLAKKKGNDNLTILDIKSLIESGDTDACEQMDSFIKYVAIGMNNVINLYNPEVIVLNSELLYLYPNAIKEIKEKLTSTISHYGDLHVSELGKQACVMGACVFAIKKFLEISNLNLEITEETMAQSGEYMFL</sequence>
<dbReference type="InterPro" id="IPR043129">
    <property type="entry name" value="ATPase_NBD"/>
</dbReference>